<dbReference type="PIRSF" id="PIRSF000099">
    <property type="entry name" value="Histidinol_dh"/>
    <property type="match status" value="1"/>
</dbReference>
<proteinExistence type="inferred from homology"/>
<evidence type="ECO:0000313" key="12">
    <source>
        <dbReference type="EMBL" id="SVA12916.1"/>
    </source>
</evidence>
<organism evidence="12">
    <name type="scientific">marine metagenome</name>
    <dbReference type="NCBI Taxonomy" id="408172"/>
    <lineage>
        <taxon>unclassified sequences</taxon>
        <taxon>metagenomes</taxon>
        <taxon>ecological metagenomes</taxon>
    </lineage>
</organism>
<dbReference type="PANTHER" id="PTHR21256:SF2">
    <property type="entry name" value="HISTIDINE BIOSYNTHESIS TRIFUNCTIONAL PROTEIN"/>
    <property type="match status" value="1"/>
</dbReference>
<dbReference type="GO" id="GO:0046872">
    <property type="term" value="F:metal ion binding"/>
    <property type="evidence" value="ECO:0007669"/>
    <property type="project" value="UniProtKB-KW"/>
</dbReference>
<protein>
    <recommendedName>
        <fullName evidence="4">histidinol dehydrogenase</fullName>
        <ecNumber evidence="4">1.1.1.23</ecNumber>
    </recommendedName>
</protein>
<comment type="similarity">
    <text evidence="3">Belongs to the histidinol dehydrogenase family.</text>
</comment>
<comment type="pathway">
    <text evidence="2">Amino-acid biosynthesis; L-histidine biosynthesis; L-histidine from 5-phospho-alpha-D-ribose 1-diphosphate: step 9/9.</text>
</comment>
<dbReference type="InterPro" id="IPR012131">
    <property type="entry name" value="Hstdl_DH"/>
</dbReference>
<evidence type="ECO:0000256" key="6">
    <source>
        <dbReference type="ARBA" id="ARBA00022723"/>
    </source>
</evidence>
<keyword evidence="5" id="KW-0028">Amino-acid biosynthesis</keyword>
<dbReference type="SUPFAM" id="SSF53720">
    <property type="entry name" value="ALDH-like"/>
    <property type="match status" value="1"/>
</dbReference>
<dbReference type="FunFam" id="1.20.5.1300:FF:000002">
    <property type="entry name" value="Histidinol dehydrogenase, chloroplastic"/>
    <property type="match status" value="1"/>
</dbReference>
<comment type="cofactor">
    <cofactor evidence="1">
        <name>Zn(2+)</name>
        <dbReference type="ChEBI" id="CHEBI:29105"/>
    </cofactor>
</comment>
<dbReference type="InterPro" id="IPR016161">
    <property type="entry name" value="Ald_DH/histidinol_DH"/>
</dbReference>
<sequence>MDLLEITDWKSATAKNRLSVLSRPGISRSEDLDYQIKEIINNVRFAGDEALKEMTLKYDDVSLSDFKMTLDEIDQAIKQTPQSIKKAIKIAIANVTKFHKHKMETSVESIEVVPGVLCGEITKPIHSVGLYVPSGNNPLTSTAIMLGVPSLLAKCPQRILCSPPNQEGLVDSNIVTAATACGISDIYKIGGAQAIAAMAYGTKTIPKVDKIFGPGSTWVTIAKSLIASNHNSVSIDMPAGPTEVMVISDGSIDPSFVAFDLLSQAEHGPDSQVILICTNRDFAEKVKFQVHEILGDLCTKETALQSLKNSRVILVDHLDNAFEIANSYAPEHLIVALPDARQYLDSITNAGSIFLGYWSPESAGDYCSGTNHVLPTYGYAKSISGISVSSFTKSISVQELTRSGLARLSSTIIELARAEGLEAHARAVEVRLEN</sequence>
<dbReference type="EMBL" id="UINC01004245">
    <property type="protein sequence ID" value="SVA12916.1"/>
    <property type="molecule type" value="Genomic_DNA"/>
</dbReference>
<evidence type="ECO:0000256" key="5">
    <source>
        <dbReference type="ARBA" id="ARBA00022605"/>
    </source>
</evidence>
<dbReference type="CDD" id="cd06572">
    <property type="entry name" value="Histidinol_dh"/>
    <property type="match status" value="1"/>
</dbReference>
<dbReference type="GO" id="GO:0051287">
    <property type="term" value="F:NAD binding"/>
    <property type="evidence" value="ECO:0007669"/>
    <property type="project" value="InterPro"/>
</dbReference>
<dbReference type="EC" id="1.1.1.23" evidence="4"/>
<evidence type="ECO:0000256" key="4">
    <source>
        <dbReference type="ARBA" id="ARBA00012965"/>
    </source>
</evidence>
<evidence type="ECO:0000256" key="7">
    <source>
        <dbReference type="ARBA" id="ARBA00022833"/>
    </source>
</evidence>
<comment type="catalytic activity">
    <reaction evidence="11">
        <text>L-histidinol + 2 NAD(+) + H2O = L-histidine + 2 NADH + 3 H(+)</text>
        <dbReference type="Rhea" id="RHEA:20641"/>
        <dbReference type="ChEBI" id="CHEBI:15377"/>
        <dbReference type="ChEBI" id="CHEBI:15378"/>
        <dbReference type="ChEBI" id="CHEBI:57540"/>
        <dbReference type="ChEBI" id="CHEBI:57595"/>
        <dbReference type="ChEBI" id="CHEBI:57699"/>
        <dbReference type="ChEBI" id="CHEBI:57945"/>
        <dbReference type="EC" id="1.1.1.23"/>
    </reaction>
</comment>
<reference evidence="12" key="1">
    <citation type="submission" date="2018-05" db="EMBL/GenBank/DDBJ databases">
        <authorList>
            <person name="Lanie J.A."/>
            <person name="Ng W.-L."/>
            <person name="Kazmierczak K.M."/>
            <person name="Andrzejewski T.M."/>
            <person name="Davidsen T.M."/>
            <person name="Wayne K.J."/>
            <person name="Tettelin H."/>
            <person name="Glass J.I."/>
            <person name="Rusch D."/>
            <person name="Podicherti R."/>
            <person name="Tsui H.-C.T."/>
            <person name="Winkler M.E."/>
        </authorList>
    </citation>
    <scope>NUCLEOTIDE SEQUENCE</scope>
</reference>
<dbReference type="NCBIfam" id="TIGR00069">
    <property type="entry name" value="hisD"/>
    <property type="match status" value="1"/>
</dbReference>
<keyword evidence="6" id="KW-0479">Metal-binding</keyword>
<dbReference type="AlphaFoldDB" id="A0A381T9R0"/>
<evidence type="ECO:0000256" key="9">
    <source>
        <dbReference type="ARBA" id="ARBA00023027"/>
    </source>
</evidence>
<dbReference type="PANTHER" id="PTHR21256">
    <property type="entry name" value="HISTIDINOL DEHYDROGENASE HDH"/>
    <property type="match status" value="1"/>
</dbReference>
<dbReference type="PRINTS" id="PR00083">
    <property type="entry name" value="HOLDHDRGNASE"/>
</dbReference>
<keyword evidence="7" id="KW-0862">Zinc</keyword>
<evidence type="ECO:0000256" key="3">
    <source>
        <dbReference type="ARBA" id="ARBA00010178"/>
    </source>
</evidence>
<evidence type="ECO:0000256" key="2">
    <source>
        <dbReference type="ARBA" id="ARBA00004940"/>
    </source>
</evidence>
<dbReference type="HAMAP" id="MF_01024">
    <property type="entry name" value="HisD"/>
    <property type="match status" value="1"/>
</dbReference>
<dbReference type="InterPro" id="IPR022695">
    <property type="entry name" value="Histidinol_DH_monofunct"/>
</dbReference>
<dbReference type="GO" id="GO:0005829">
    <property type="term" value="C:cytosol"/>
    <property type="evidence" value="ECO:0007669"/>
    <property type="project" value="TreeGrafter"/>
</dbReference>
<evidence type="ECO:0000256" key="8">
    <source>
        <dbReference type="ARBA" id="ARBA00023002"/>
    </source>
</evidence>
<dbReference type="Gene3D" id="1.20.5.1300">
    <property type="match status" value="1"/>
</dbReference>
<dbReference type="GO" id="GO:0000105">
    <property type="term" value="P:L-histidine biosynthetic process"/>
    <property type="evidence" value="ECO:0007669"/>
    <property type="project" value="UniProtKB-KW"/>
</dbReference>
<dbReference type="FunFam" id="3.40.50.1980:FF:000001">
    <property type="entry name" value="Histidinol dehydrogenase"/>
    <property type="match status" value="1"/>
</dbReference>
<keyword evidence="9" id="KW-0520">NAD</keyword>
<keyword evidence="10" id="KW-0368">Histidine biosynthesis</keyword>
<evidence type="ECO:0000256" key="1">
    <source>
        <dbReference type="ARBA" id="ARBA00001947"/>
    </source>
</evidence>
<name>A0A381T9R0_9ZZZZ</name>
<gene>
    <name evidence="12" type="ORF">METZ01_LOCUS65770</name>
</gene>
<accession>A0A381T9R0</accession>
<dbReference type="Pfam" id="PF00815">
    <property type="entry name" value="Histidinol_dh"/>
    <property type="match status" value="1"/>
</dbReference>
<dbReference type="Gene3D" id="3.40.50.1980">
    <property type="entry name" value="Nitrogenase molybdenum iron protein domain"/>
    <property type="match status" value="2"/>
</dbReference>
<evidence type="ECO:0000256" key="10">
    <source>
        <dbReference type="ARBA" id="ARBA00023102"/>
    </source>
</evidence>
<keyword evidence="8" id="KW-0560">Oxidoreductase</keyword>
<evidence type="ECO:0000256" key="11">
    <source>
        <dbReference type="ARBA" id="ARBA00049489"/>
    </source>
</evidence>
<dbReference type="GO" id="GO:0004399">
    <property type="term" value="F:histidinol dehydrogenase activity"/>
    <property type="evidence" value="ECO:0007669"/>
    <property type="project" value="UniProtKB-EC"/>
</dbReference>